<sequence length="312" mass="33433">MAVPQMIVVSLPGSGTPLLADITTALGFTPYGTMSGDPRIPAGQPDPGEVYPLLRAAYGADRAGLLLNPADRIRSSALQDAFQVAVSALWRVWWTRLGQPTTLVPPAAPDTEARLARLPEAELLGLLPGRGCWYLSGLDLHTADAGFLRAWHADGRPPIVLHHRDLRDRIVSQIHALSQPVDRVGSLPGHLVYHDILAAQPTLDAKITLALSDPGFPGMREARRSRWLLHHPAVCVISHEELAGPAHGGTTYAREQALARLLRTIGHPGPVQALASALPPPACDADDLATGAGRQHFTPAHERLLSRLHGVC</sequence>
<dbReference type="EMBL" id="BHZD01000001">
    <property type="protein sequence ID" value="GCD48108.1"/>
    <property type="molecule type" value="Genomic_DNA"/>
</dbReference>
<comment type="caution">
    <text evidence="1">The sequence shown here is derived from an EMBL/GenBank/DDBJ whole genome shotgun (WGS) entry which is preliminary data.</text>
</comment>
<protein>
    <recommendedName>
        <fullName evidence="3">Sulfotransferase family protein</fullName>
    </recommendedName>
</protein>
<dbReference type="Proteomes" id="UP000286746">
    <property type="component" value="Unassembled WGS sequence"/>
</dbReference>
<name>A0A401WFN6_STREY</name>
<dbReference type="AlphaFoldDB" id="A0A401WFN6"/>
<dbReference type="SUPFAM" id="SSF52540">
    <property type="entry name" value="P-loop containing nucleoside triphosphate hydrolases"/>
    <property type="match status" value="1"/>
</dbReference>
<evidence type="ECO:0008006" key="3">
    <source>
        <dbReference type="Google" id="ProtNLM"/>
    </source>
</evidence>
<gene>
    <name evidence="1" type="ORF">GKJPGBOP_07904</name>
</gene>
<dbReference type="InterPro" id="IPR027417">
    <property type="entry name" value="P-loop_NTPase"/>
</dbReference>
<evidence type="ECO:0000313" key="2">
    <source>
        <dbReference type="Proteomes" id="UP000286746"/>
    </source>
</evidence>
<evidence type="ECO:0000313" key="1">
    <source>
        <dbReference type="EMBL" id="GCD48108.1"/>
    </source>
</evidence>
<reference evidence="1 2" key="1">
    <citation type="submission" date="2018-11" db="EMBL/GenBank/DDBJ databases">
        <title>Whole genome sequence of Streptomyces paromomycinus NBRC 15454(T).</title>
        <authorList>
            <person name="Komaki H."/>
            <person name="Tamura T."/>
        </authorList>
    </citation>
    <scope>NUCLEOTIDE SEQUENCE [LARGE SCALE GENOMIC DNA]</scope>
    <source>
        <strain evidence="1 2">NBRC 15454</strain>
    </source>
</reference>
<keyword evidence="2" id="KW-1185">Reference proteome</keyword>
<organism evidence="1 2">
    <name type="scientific">Streptomyces paromomycinus</name>
    <name type="common">Streptomyces rimosus subsp. paromomycinus</name>
    <dbReference type="NCBI Taxonomy" id="92743"/>
    <lineage>
        <taxon>Bacteria</taxon>
        <taxon>Bacillati</taxon>
        <taxon>Actinomycetota</taxon>
        <taxon>Actinomycetes</taxon>
        <taxon>Kitasatosporales</taxon>
        <taxon>Streptomycetaceae</taxon>
        <taxon>Streptomyces</taxon>
    </lineage>
</organism>
<proteinExistence type="predicted"/>
<dbReference type="RefSeq" id="WP_125058085.1">
    <property type="nucleotide sequence ID" value="NZ_BHZD01000001.1"/>
</dbReference>
<accession>A0A401WFN6</accession>